<name>A0A385SG03_9BACT</name>
<dbReference type="AlphaFoldDB" id="A0A385SG03"/>
<gene>
    <name evidence="1" type="ORF">D4L85_01495</name>
</gene>
<evidence type="ECO:0000313" key="1">
    <source>
        <dbReference type="EMBL" id="AYB29336.1"/>
    </source>
</evidence>
<dbReference type="EMBL" id="CP032382">
    <property type="protein sequence ID" value="AYB29336.1"/>
    <property type="molecule type" value="Genomic_DNA"/>
</dbReference>
<dbReference type="KEGG" id="chk:D4L85_01495"/>
<proteinExistence type="predicted"/>
<dbReference type="RefSeq" id="WP_119752655.1">
    <property type="nucleotide sequence ID" value="NZ_CP032382.1"/>
</dbReference>
<sequence length="194" mass="22533">MNFDLQDELKDLISLDKLDDAIILAERKLQAQPSTAFHSILGKNLLHLATPLADFMEDFYKSLKPTLKIKALYGEMNGFTINPDLWFLLMFAYDTYEGLDDLDWLADYEHYSEDAFVLTGFEDLQNAYKDYHKKKKYKDEHQRDANETCELIIILRLQELLRAAVKTGKAKGMKWVKVPVLVTAHDYDLIYKAS</sequence>
<organism evidence="1 2">
    <name type="scientific">Chryseolinea soli</name>
    <dbReference type="NCBI Taxonomy" id="2321403"/>
    <lineage>
        <taxon>Bacteria</taxon>
        <taxon>Pseudomonadati</taxon>
        <taxon>Bacteroidota</taxon>
        <taxon>Cytophagia</taxon>
        <taxon>Cytophagales</taxon>
        <taxon>Fulvivirgaceae</taxon>
        <taxon>Chryseolinea</taxon>
    </lineage>
</organism>
<protein>
    <submittedName>
        <fullName evidence="1">Uncharacterized protein</fullName>
    </submittedName>
</protein>
<reference evidence="2" key="1">
    <citation type="submission" date="2018-09" db="EMBL/GenBank/DDBJ databases">
        <title>Chryseolinea sp. KIS68-18 isolated from soil.</title>
        <authorList>
            <person name="Weon H.-Y."/>
            <person name="Kwon S.-W."/>
            <person name="Lee S.A."/>
        </authorList>
    </citation>
    <scope>NUCLEOTIDE SEQUENCE [LARGE SCALE GENOMIC DNA]</scope>
    <source>
        <strain evidence="2">KIS68-18</strain>
    </source>
</reference>
<keyword evidence="2" id="KW-1185">Reference proteome</keyword>
<dbReference type="Proteomes" id="UP000266183">
    <property type="component" value="Chromosome"/>
</dbReference>
<dbReference type="OrthoDB" id="652227at2"/>
<evidence type="ECO:0000313" key="2">
    <source>
        <dbReference type="Proteomes" id="UP000266183"/>
    </source>
</evidence>
<accession>A0A385SG03</accession>